<gene>
    <name evidence="14" type="ORF">OLC1_LOCUS22985</name>
</gene>
<evidence type="ECO:0000256" key="11">
    <source>
        <dbReference type="PIRSR" id="PIRSR602401-1"/>
    </source>
</evidence>
<feature type="transmembrane region" description="Helical" evidence="13">
    <location>
        <begin position="6"/>
        <end position="29"/>
    </location>
</feature>
<dbReference type="InterPro" id="IPR017972">
    <property type="entry name" value="Cyt_P450_CS"/>
</dbReference>
<evidence type="ECO:0000256" key="6">
    <source>
        <dbReference type="ARBA" id="ARBA00022989"/>
    </source>
</evidence>
<dbReference type="GO" id="GO:0016705">
    <property type="term" value="F:oxidoreductase activity, acting on paired donors, with incorporation or reduction of molecular oxygen"/>
    <property type="evidence" value="ECO:0007669"/>
    <property type="project" value="InterPro"/>
</dbReference>
<keyword evidence="7 12" id="KW-0560">Oxidoreductase</keyword>
<dbReference type="EMBL" id="OX459125">
    <property type="protein sequence ID" value="CAI9116784.1"/>
    <property type="molecule type" value="Genomic_DNA"/>
</dbReference>
<name>A0AAV1EAP5_OLDCO</name>
<feature type="binding site" description="axial binding residue" evidence="11">
    <location>
        <position position="447"/>
    </location>
    <ligand>
        <name>heme</name>
        <dbReference type="ChEBI" id="CHEBI:30413"/>
    </ligand>
    <ligandPart>
        <name>Fe</name>
        <dbReference type="ChEBI" id="CHEBI:18248"/>
    </ligandPart>
</feature>
<dbReference type="PRINTS" id="PR00385">
    <property type="entry name" value="P450"/>
</dbReference>
<dbReference type="AlphaFoldDB" id="A0AAV1EAP5"/>
<evidence type="ECO:0000313" key="14">
    <source>
        <dbReference type="EMBL" id="CAI9116784.1"/>
    </source>
</evidence>
<comment type="cofactor">
    <cofactor evidence="11">
        <name>heme</name>
        <dbReference type="ChEBI" id="CHEBI:30413"/>
    </cofactor>
</comment>
<dbReference type="Pfam" id="PF00067">
    <property type="entry name" value="p450"/>
    <property type="match status" value="1"/>
</dbReference>
<comment type="subcellular location">
    <subcellularLocation>
        <location evidence="1">Membrane</location>
    </subcellularLocation>
</comment>
<dbReference type="PANTHER" id="PTHR24282">
    <property type="entry name" value="CYTOCHROME P450 FAMILY MEMBER"/>
    <property type="match status" value="1"/>
</dbReference>
<evidence type="ECO:0000256" key="10">
    <source>
        <dbReference type="ARBA" id="ARBA00023136"/>
    </source>
</evidence>
<evidence type="ECO:0000313" key="15">
    <source>
        <dbReference type="Proteomes" id="UP001161247"/>
    </source>
</evidence>
<dbReference type="GO" id="GO:0004497">
    <property type="term" value="F:monooxygenase activity"/>
    <property type="evidence" value="ECO:0007669"/>
    <property type="project" value="UniProtKB-KW"/>
</dbReference>
<evidence type="ECO:0000256" key="3">
    <source>
        <dbReference type="ARBA" id="ARBA00022617"/>
    </source>
</evidence>
<evidence type="ECO:0000256" key="1">
    <source>
        <dbReference type="ARBA" id="ARBA00004370"/>
    </source>
</evidence>
<keyword evidence="10 13" id="KW-0472">Membrane</keyword>
<accession>A0AAV1EAP5</accession>
<dbReference type="Gene3D" id="1.10.630.10">
    <property type="entry name" value="Cytochrome P450"/>
    <property type="match status" value="1"/>
</dbReference>
<keyword evidence="5 11" id="KW-0479">Metal-binding</keyword>
<evidence type="ECO:0000256" key="13">
    <source>
        <dbReference type="SAM" id="Phobius"/>
    </source>
</evidence>
<keyword evidence="8 11" id="KW-0408">Iron</keyword>
<comment type="similarity">
    <text evidence="2 12">Belongs to the cytochrome P450 family.</text>
</comment>
<organism evidence="14 15">
    <name type="scientific">Oldenlandia corymbosa var. corymbosa</name>
    <dbReference type="NCBI Taxonomy" id="529605"/>
    <lineage>
        <taxon>Eukaryota</taxon>
        <taxon>Viridiplantae</taxon>
        <taxon>Streptophyta</taxon>
        <taxon>Embryophyta</taxon>
        <taxon>Tracheophyta</taxon>
        <taxon>Spermatophyta</taxon>
        <taxon>Magnoliopsida</taxon>
        <taxon>eudicotyledons</taxon>
        <taxon>Gunneridae</taxon>
        <taxon>Pentapetalae</taxon>
        <taxon>asterids</taxon>
        <taxon>lamiids</taxon>
        <taxon>Gentianales</taxon>
        <taxon>Rubiaceae</taxon>
        <taxon>Rubioideae</taxon>
        <taxon>Spermacoceae</taxon>
        <taxon>Hedyotis-Oldenlandia complex</taxon>
        <taxon>Oldenlandia</taxon>
    </lineage>
</organism>
<keyword evidence="4 13" id="KW-0812">Transmembrane</keyword>
<proteinExistence type="inferred from homology"/>
<evidence type="ECO:0000256" key="4">
    <source>
        <dbReference type="ARBA" id="ARBA00022692"/>
    </source>
</evidence>
<dbReference type="GO" id="GO:0005506">
    <property type="term" value="F:iron ion binding"/>
    <property type="evidence" value="ECO:0007669"/>
    <property type="project" value="InterPro"/>
</dbReference>
<dbReference type="InterPro" id="IPR002401">
    <property type="entry name" value="Cyt_P450_E_grp-I"/>
</dbReference>
<dbReference type="GO" id="GO:0016020">
    <property type="term" value="C:membrane"/>
    <property type="evidence" value="ECO:0007669"/>
    <property type="project" value="UniProtKB-SubCell"/>
</dbReference>
<evidence type="ECO:0000256" key="2">
    <source>
        <dbReference type="ARBA" id="ARBA00010617"/>
    </source>
</evidence>
<evidence type="ECO:0000256" key="5">
    <source>
        <dbReference type="ARBA" id="ARBA00022723"/>
    </source>
</evidence>
<dbReference type="Proteomes" id="UP001161247">
    <property type="component" value="Chromosome 8"/>
</dbReference>
<dbReference type="PRINTS" id="PR00463">
    <property type="entry name" value="EP450I"/>
</dbReference>
<protein>
    <submittedName>
        <fullName evidence="14">OLC1v1018026C1</fullName>
    </submittedName>
</protein>
<sequence>MAPFILLLAFFLALILLVIIFITYSIIWIPYKIQRQFYRQGIKGPGYHPIYGNTPEFKQEFDRTYTKPVGSFSHDIVHRLDPPYHKWTALYGKTVLFWQGIVPWIILSEPEMLKEVYLNKSGHIVRGKISPPVDLLFGQGLFNLGGDKWSLHRKVANPAFMIDQVKSWIPEVVDSVEMVVKKWEDEIEERNETEVEVMQEFRLLSSEILSRTAFGSSYGEGKHIFELEDQQAKLVLKGLRTAYIPGFRFLPTHDNRIRWKIERKIRSLITKLIINKDQEEVGNSKSLLNFLLNGGLPFEEVIDECQAFYFAGKEAVTILMTWTIVLLSMHQDWQTKAREEVFRVWKTNKEFPNADTLNDLKVVSLIINEVLRLYPPVPTTFREASKDMKVKNVNVPAGTKFYLPIAAVHHDTELWGEDATEFNPQRFLDPRKHLVSFSPFGLGSRTCIGQNFAVMEGKIILATLLKHFTFRLSPSYVHAPVMFLTVAPQFGAQILVSKISS</sequence>
<dbReference type="PANTHER" id="PTHR24282:SF211">
    <property type="entry name" value="CYTOCHROME P450-RELATED"/>
    <property type="match status" value="1"/>
</dbReference>
<keyword evidence="9 12" id="KW-0503">Monooxygenase</keyword>
<dbReference type="GO" id="GO:0020037">
    <property type="term" value="F:heme binding"/>
    <property type="evidence" value="ECO:0007669"/>
    <property type="project" value="InterPro"/>
</dbReference>
<keyword evidence="15" id="KW-1185">Reference proteome</keyword>
<keyword evidence="3 11" id="KW-0349">Heme</keyword>
<evidence type="ECO:0000256" key="8">
    <source>
        <dbReference type="ARBA" id="ARBA00023004"/>
    </source>
</evidence>
<reference evidence="14" key="1">
    <citation type="submission" date="2023-03" db="EMBL/GenBank/DDBJ databases">
        <authorList>
            <person name="Julca I."/>
        </authorList>
    </citation>
    <scope>NUCLEOTIDE SEQUENCE</scope>
</reference>
<evidence type="ECO:0000256" key="7">
    <source>
        <dbReference type="ARBA" id="ARBA00023002"/>
    </source>
</evidence>
<dbReference type="InterPro" id="IPR001128">
    <property type="entry name" value="Cyt_P450"/>
</dbReference>
<dbReference type="InterPro" id="IPR050665">
    <property type="entry name" value="Cytochrome_P450_Monooxygen"/>
</dbReference>
<dbReference type="InterPro" id="IPR036396">
    <property type="entry name" value="Cyt_P450_sf"/>
</dbReference>
<evidence type="ECO:0000256" key="12">
    <source>
        <dbReference type="RuleBase" id="RU000461"/>
    </source>
</evidence>
<dbReference type="SUPFAM" id="SSF48264">
    <property type="entry name" value="Cytochrome P450"/>
    <property type="match status" value="1"/>
</dbReference>
<evidence type="ECO:0000256" key="9">
    <source>
        <dbReference type="ARBA" id="ARBA00023033"/>
    </source>
</evidence>
<keyword evidence="6 13" id="KW-1133">Transmembrane helix</keyword>
<dbReference type="PROSITE" id="PS00086">
    <property type="entry name" value="CYTOCHROME_P450"/>
    <property type="match status" value="1"/>
</dbReference>